<dbReference type="EMBL" id="CP059319">
    <property type="protein sequence ID" value="QTH21464.1"/>
    <property type="molecule type" value="Genomic_DNA"/>
</dbReference>
<dbReference type="GO" id="GO:0046872">
    <property type="term" value="F:metal ion binding"/>
    <property type="evidence" value="ECO:0007669"/>
    <property type="project" value="UniProtKB-KW"/>
</dbReference>
<keyword evidence="1" id="KW-0813">Transport</keyword>
<reference evidence="6" key="2">
    <citation type="submission" date="2021-04" db="EMBL/GenBank/DDBJ databases">
        <title>Isolation and genomic analysis of the ibuprofen-degrading bacterium Sphingomonas strain MPO218.</title>
        <authorList>
            <person name="Aulestia M."/>
            <person name="Flores A."/>
            <person name="Mangas E.L."/>
            <person name="Perez-Pulido A.J."/>
            <person name="Santero E."/>
            <person name="Camacho E.M."/>
        </authorList>
    </citation>
    <scope>NUCLEOTIDE SEQUENCE</scope>
    <source>
        <strain evidence="6">MPO218</strain>
    </source>
</reference>
<dbReference type="OMA" id="MTHISVD"/>
<evidence type="ECO:0000256" key="1">
    <source>
        <dbReference type="ARBA" id="ARBA00022448"/>
    </source>
</evidence>
<name>A0A975HF24_9SPHN</name>
<evidence type="ECO:0000313" key="6">
    <source>
        <dbReference type="EMBL" id="QTH21464.1"/>
    </source>
</evidence>
<sequence length="67" mass="7418">MKVIVDHARCQGHALCMLKAPQVYQLNDDGYNSMPPTEVPPELEEQARLGAINCPEGAIRLDKRAVD</sequence>
<dbReference type="Gene3D" id="3.30.70.20">
    <property type="match status" value="1"/>
</dbReference>
<reference evidence="6" key="1">
    <citation type="submission" date="2020-07" db="EMBL/GenBank/DDBJ databases">
        <authorList>
            <person name="Camacho E."/>
        </authorList>
    </citation>
    <scope>NUCLEOTIDE SEQUENCE</scope>
    <source>
        <strain evidence="6">MPO218</strain>
    </source>
</reference>
<dbReference type="AlphaFoldDB" id="A0A975HF24"/>
<evidence type="ECO:0000256" key="5">
    <source>
        <dbReference type="ARBA" id="ARBA00023014"/>
    </source>
</evidence>
<evidence type="ECO:0000256" key="4">
    <source>
        <dbReference type="ARBA" id="ARBA00023004"/>
    </source>
</evidence>
<protein>
    <submittedName>
        <fullName evidence="6">Ferredoxin</fullName>
    </submittedName>
</protein>
<dbReference type="RefSeq" id="WP_011952583.1">
    <property type="nucleotide sequence ID" value="NZ_CP059319.1"/>
</dbReference>
<dbReference type="InterPro" id="IPR051269">
    <property type="entry name" value="Fe-S_cluster_ET"/>
</dbReference>
<keyword evidence="2" id="KW-0479">Metal-binding</keyword>
<accession>A0A975HF24</accession>
<keyword evidence="5" id="KW-0411">Iron-sulfur</keyword>
<keyword evidence="3" id="KW-0249">Electron transport</keyword>
<organism evidence="6 7">
    <name type="scientific">Rhizorhabdus wittichii</name>
    <dbReference type="NCBI Taxonomy" id="160791"/>
    <lineage>
        <taxon>Bacteria</taxon>
        <taxon>Pseudomonadati</taxon>
        <taxon>Pseudomonadota</taxon>
        <taxon>Alphaproteobacteria</taxon>
        <taxon>Sphingomonadales</taxon>
        <taxon>Sphingomonadaceae</taxon>
        <taxon>Rhizorhabdus</taxon>
    </lineage>
</organism>
<dbReference type="SUPFAM" id="SSF54862">
    <property type="entry name" value="4Fe-4S ferredoxins"/>
    <property type="match status" value="1"/>
</dbReference>
<keyword evidence="4" id="KW-0408">Iron</keyword>
<proteinExistence type="predicted"/>
<dbReference type="Proteomes" id="UP000664914">
    <property type="component" value="Chromosome"/>
</dbReference>
<evidence type="ECO:0000256" key="2">
    <source>
        <dbReference type="ARBA" id="ARBA00022723"/>
    </source>
</evidence>
<dbReference type="Pfam" id="PF13459">
    <property type="entry name" value="Fer4_15"/>
    <property type="match status" value="1"/>
</dbReference>
<dbReference type="GO" id="GO:0051536">
    <property type="term" value="F:iron-sulfur cluster binding"/>
    <property type="evidence" value="ECO:0007669"/>
    <property type="project" value="UniProtKB-KW"/>
</dbReference>
<dbReference type="PANTHER" id="PTHR36923:SF3">
    <property type="entry name" value="FERREDOXIN"/>
    <property type="match status" value="1"/>
</dbReference>
<gene>
    <name evidence="6" type="ORF">HRJ34_24620</name>
</gene>
<evidence type="ECO:0000313" key="7">
    <source>
        <dbReference type="Proteomes" id="UP000664914"/>
    </source>
</evidence>
<dbReference type="PANTHER" id="PTHR36923">
    <property type="entry name" value="FERREDOXIN"/>
    <property type="match status" value="1"/>
</dbReference>
<evidence type="ECO:0000256" key="3">
    <source>
        <dbReference type="ARBA" id="ARBA00022982"/>
    </source>
</evidence>